<dbReference type="InterPro" id="IPR035899">
    <property type="entry name" value="DBL_dom_sf"/>
</dbReference>
<accession>A0AAV7ZI35</accession>
<dbReference type="PROSITE" id="PS00741">
    <property type="entry name" value="DH_1"/>
    <property type="match status" value="1"/>
</dbReference>
<dbReference type="FunFam" id="1.20.900.10:FF:000003">
    <property type="entry name" value="Rho guanine nucleotide exchange factor 10 like"/>
    <property type="match status" value="1"/>
</dbReference>
<dbReference type="PROSITE" id="PS50010">
    <property type="entry name" value="DH_2"/>
    <property type="match status" value="1"/>
</dbReference>
<feature type="region of interest" description="Disordered" evidence="2">
    <location>
        <begin position="25"/>
        <end position="74"/>
    </location>
</feature>
<dbReference type="Proteomes" id="UP001146793">
    <property type="component" value="Unassembled WGS sequence"/>
</dbReference>
<dbReference type="Pfam" id="PF01412">
    <property type="entry name" value="ArfGap"/>
    <property type="match status" value="1"/>
</dbReference>
<organism evidence="5 6">
    <name type="scientific">Anaeramoeba flamelloides</name>
    <dbReference type="NCBI Taxonomy" id="1746091"/>
    <lineage>
        <taxon>Eukaryota</taxon>
        <taxon>Metamonada</taxon>
        <taxon>Anaeramoebidae</taxon>
        <taxon>Anaeramoeba</taxon>
    </lineage>
</organism>
<dbReference type="PROSITE" id="PS50115">
    <property type="entry name" value="ARFGAP"/>
    <property type="match status" value="1"/>
</dbReference>
<dbReference type="GO" id="GO:0008270">
    <property type="term" value="F:zinc ion binding"/>
    <property type="evidence" value="ECO:0007669"/>
    <property type="project" value="UniProtKB-KW"/>
</dbReference>
<name>A0AAV7ZI35_9EUKA</name>
<feature type="domain" description="DH" evidence="3">
    <location>
        <begin position="161"/>
        <end position="342"/>
    </location>
</feature>
<keyword evidence="1" id="KW-0479">Metal-binding</keyword>
<dbReference type="InterPro" id="IPR051092">
    <property type="entry name" value="FYVE_RhoGEF_PH"/>
</dbReference>
<evidence type="ECO:0000259" key="3">
    <source>
        <dbReference type="PROSITE" id="PS50010"/>
    </source>
</evidence>
<gene>
    <name evidence="5" type="ORF">M0812_13681</name>
</gene>
<evidence type="ECO:0000259" key="4">
    <source>
        <dbReference type="PROSITE" id="PS50115"/>
    </source>
</evidence>
<feature type="compositionally biased region" description="Low complexity" evidence="2">
    <location>
        <begin position="62"/>
        <end position="74"/>
    </location>
</feature>
<dbReference type="SUPFAM" id="SSF50729">
    <property type="entry name" value="PH domain-like"/>
    <property type="match status" value="2"/>
</dbReference>
<feature type="compositionally biased region" description="Basic and acidic residues" evidence="2">
    <location>
        <begin position="421"/>
        <end position="434"/>
    </location>
</feature>
<reference evidence="5" key="1">
    <citation type="submission" date="2022-08" db="EMBL/GenBank/DDBJ databases">
        <title>Novel sulphate-reducing endosymbionts in the free-living metamonad Anaeramoeba.</title>
        <authorList>
            <person name="Jerlstrom-Hultqvist J."/>
            <person name="Cepicka I."/>
            <person name="Gallot-Lavallee L."/>
            <person name="Salas-Leiva D."/>
            <person name="Curtis B.A."/>
            <person name="Zahonova K."/>
            <person name="Pipaliya S."/>
            <person name="Dacks J."/>
            <person name="Roger A.J."/>
        </authorList>
    </citation>
    <scope>NUCLEOTIDE SEQUENCE</scope>
    <source>
        <strain evidence="5">Busselton2</strain>
    </source>
</reference>
<evidence type="ECO:0000313" key="5">
    <source>
        <dbReference type="EMBL" id="KAJ3441668.1"/>
    </source>
</evidence>
<evidence type="ECO:0000313" key="6">
    <source>
        <dbReference type="Proteomes" id="UP001146793"/>
    </source>
</evidence>
<dbReference type="SUPFAM" id="SSF48065">
    <property type="entry name" value="DBL homology domain (DH-domain)"/>
    <property type="match status" value="1"/>
</dbReference>
<keyword evidence="1" id="KW-0863">Zinc-finger</keyword>
<dbReference type="PANTHER" id="PTHR12673">
    <property type="entry name" value="FACIOGENITAL DYSPLASIA PROTEIN"/>
    <property type="match status" value="1"/>
</dbReference>
<dbReference type="InterPro" id="IPR011993">
    <property type="entry name" value="PH-like_dom_sf"/>
</dbReference>
<dbReference type="GO" id="GO:0005085">
    <property type="term" value="F:guanyl-nucleotide exchange factor activity"/>
    <property type="evidence" value="ECO:0007669"/>
    <property type="project" value="InterPro"/>
</dbReference>
<dbReference type="GO" id="GO:0005096">
    <property type="term" value="F:GTPase activator activity"/>
    <property type="evidence" value="ECO:0007669"/>
    <property type="project" value="InterPro"/>
</dbReference>
<dbReference type="InterPro" id="IPR037278">
    <property type="entry name" value="ARFGAP/RecO"/>
</dbReference>
<dbReference type="GO" id="GO:0005737">
    <property type="term" value="C:cytoplasm"/>
    <property type="evidence" value="ECO:0007669"/>
    <property type="project" value="TreeGrafter"/>
</dbReference>
<dbReference type="Gene3D" id="1.10.220.150">
    <property type="entry name" value="Arf GTPase activating protein"/>
    <property type="match status" value="1"/>
</dbReference>
<dbReference type="CDD" id="cd00160">
    <property type="entry name" value="RhoGEF"/>
    <property type="match status" value="1"/>
</dbReference>
<dbReference type="Pfam" id="PF00621">
    <property type="entry name" value="RhoGEF"/>
    <property type="match status" value="1"/>
</dbReference>
<keyword evidence="1" id="KW-0862">Zinc</keyword>
<dbReference type="SMART" id="SM00105">
    <property type="entry name" value="ArfGap"/>
    <property type="match status" value="1"/>
</dbReference>
<dbReference type="AlphaFoldDB" id="A0AAV7ZI35"/>
<feature type="compositionally biased region" description="Basic and acidic residues" evidence="2">
    <location>
        <begin position="52"/>
        <end position="61"/>
    </location>
</feature>
<dbReference type="InterPro" id="IPR001331">
    <property type="entry name" value="GDS_CDC24_CS"/>
</dbReference>
<dbReference type="InterPro" id="IPR001164">
    <property type="entry name" value="ArfGAP_dom"/>
</dbReference>
<feature type="region of interest" description="Disordered" evidence="2">
    <location>
        <begin position="407"/>
        <end position="434"/>
    </location>
</feature>
<feature type="compositionally biased region" description="Polar residues" evidence="2">
    <location>
        <begin position="26"/>
        <end position="38"/>
    </location>
</feature>
<dbReference type="Gene3D" id="1.20.900.10">
    <property type="entry name" value="Dbl homology (DH) domain"/>
    <property type="match status" value="1"/>
</dbReference>
<dbReference type="InterPro" id="IPR001849">
    <property type="entry name" value="PH_domain"/>
</dbReference>
<dbReference type="InterPro" id="IPR000219">
    <property type="entry name" value="DH_dom"/>
</dbReference>
<dbReference type="InterPro" id="IPR038508">
    <property type="entry name" value="ArfGAP_dom_sf"/>
</dbReference>
<dbReference type="SMART" id="SM00325">
    <property type="entry name" value="RhoGEF"/>
    <property type="match status" value="1"/>
</dbReference>
<dbReference type="GO" id="GO:0035556">
    <property type="term" value="P:intracellular signal transduction"/>
    <property type="evidence" value="ECO:0007669"/>
    <property type="project" value="InterPro"/>
</dbReference>
<comment type="caution">
    <text evidence="5">The sequence shown here is derived from an EMBL/GenBank/DDBJ whole genome shotgun (WGS) entry which is preliminary data.</text>
</comment>
<dbReference type="Gene3D" id="2.30.29.30">
    <property type="entry name" value="Pleckstrin-homology domain (PH domain)/Phosphotyrosine-binding domain (PTB)"/>
    <property type="match status" value="2"/>
</dbReference>
<evidence type="ECO:0000256" key="2">
    <source>
        <dbReference type="SAM" id="MobiDB-lite"/>
    </source>
</evidence>
<sequence length="836" mass="98911">MNRPLLKTNNRNINKNQNKNAIRNMSKLSGKSTSITQNKSTSRRRCKSSSKNSEKSSDKITSKNTSTSTKTNIIHINKPNNTLRAHSYNPQPVTMHRRRTYSYNPQQKQQNVTSHLNMTNTSSSLSGKGKTIRTLSKPRTKNKLVFKFERMSNGSENNDFRRKKIVEELYQTELTYCDGLRVMSELFYKPLKELNVISEKELKIIFSCLEIINKFNQVLKTKIFERVENWNEKSTIGDLFLQMSDFLKIYTIYLNNFNNSIHLYHELTKKKTFSEAMIKIREENKLSLTLPSYLIMPVQRIPRYVLLLKDLVKNTQSYHLDYPNLVNALDKIKEIADYVNDTKREAENMKSTLEVENKISGLKNYSSADRKYLTEGKLKYFIKKKKIIKVYVIMFTDSMILCSLPKSKKKKNKKNNTNNKENQKSNEKEHPLKAQKSNEKLKLLKIIQINKNTEIFSIEDNFSLNSENSFYLLDEKDRIKHVFIAGNKFKKRKWISEIDNLLQQKIQDLRKRVIAHRRNKAHRGTNNEIELFEKENLRLTPHDLKSRAISQAQILKHKLKDSIEPNTSRYIMIFNENIMLWENEKSIRPLRIIPFDRMKLMINQEVENGFIISTPERDYNILMDNMTQLLAWVSLIREKCSFYLSKSLEDYLQKMQERDWSSYVNNNMKRFIKQNPICCDCENSEIKYINFTIGSLICEKCCLVFKEHFPYINKLVLIESDFVNCNKQDINFLLKNGNKAVNRLWENNLLSKTEKPSVDANSETRRKYLNQKYLLLQFSTKLVSINSQIFFESLNIDMEQLEYFFQNKDLFQKLSKKDKKNFQNIFNNSKKYLNEN</sequence>
<dbReference type="SMART" id="SM00233">
    <property type="entry name" value="PH"/>
    <property type="match status" value="2"/>
</dbReference>
<protein>
    <submittedName>
        <fullName evidence="5">Faciogenital dysplasia protein</fullName>
    </submittedName>
</protein>
<evidence type="ECO:0000256" key="1">
    <source>
        <dbReference type="PROSITE-ProRule" id="PRU00288"/>
    </source>
</evidence>
<dbReference type="PANTHER" id="PTHR12673:SF263">
    <property type="entry name" value="PLECKSTRIN DOMAIN-CONTAINING PROTEIN"/>
    <property type="match status" value="1"/>
</dbReference>
<dbReference type="SUPFAM" id="SSF57863">
    <property type="entry name" value="ArfGap/RecO-like zinc finger"/>
    <property type="match status" value="1"/>
</dbReference>
<feature type="domain" description="Arf-GAP" evidence="4">
    <location>
        <begin position="649"/>
        <end position="773"/>
    </location>
</feature>
<dbReference type="EMBL" id="JANTQA010000029">
    <property type="protein sequence ID" value="KAJ3441668.1"/>
    <property type="molecule type" value="Genomic_DNA"/>
</dbReference>
<proteinExistence type="predicted"/>